<dbReference type="FunFam" id="3.30.420.100:FF:000002">
    <property type="entry name" value="60S ribosomal protein L5"/>
    <property type="match status" value="1"/>
</dbReference>
<dbReference type="InterPro" id="IPR057268">
    <property type="entry name" value="Ribosomal_L18"/>
</dbReference>
<reference evidence="7" key="1">
    <citation type="submission" date="2013-04" db="EMBL/GenBank/DDBJ databases">
        <title>The Genome Sequence of Fonticula alba ATCC 38817.</title>
        <authorList>
            <consortium name="The Broad Institute Genomics Platform"/>
            <person name="Russ C."/>
            <person name="Cuomo C."/>
            <person name="Burger G."/>
            <person name="Gray M.W."/>
            <person name="Holland P.W.H."/>
            <person name="King N."/>
            <person name="Lang F.B.F."/>
            <person name="Roger A.J."/>
            <person name="Ruiz-Trillo I."/>
            <person name="Brown M."/>
            <person name="Walker B."/>
            <person name="Young S."/>
            <person name="Zeng Q."/>
            <person name="Gargeya S."/>
            <person name="Fitzgerald M."/>
            <person name="Haas B."/>
            <person name="Abouelleil A."/>
            <person name="Allen A.W."/>
            <person name="Alvarado L."/>
            <person name="Arachchi H.M."/>
            <person name="Berlin A.M."/>
            <person name="Chapman S.B."/>
            <person name="Gainer-Dewar J."/>
            <person name="Goldberg J."/>
            <person name="Griggs A."/>
            <person name="Gujja S."/>
            <person name="Hansen M."/>
            <person name="Howarth C."/>
            <person name="Imamovic A."/>
            <person name="Ireland A."/>
            <person name="Larimer J."/>
            <person name="McCowan C."/>
            <person name="Murphy C."/>
            <person name="Pearson M."/>
            <person name="Poon T.W."/>
            <person name="Priest M."/>
            <person name="Roberts A."/>
            <person name="Saif S."/>
            <person name="Shea T."/>
            <person name="Sisk P."/>
            <person name="Sykes S."/>
            <person name="Wortman J."/>
            <person name="Nusbaum C."/>
            <person name="Birren B."/>
        </authorList>
    </citation>
    <scope>NUCLEOTIDE SEQUENCE [LARGE SCALE GENOMIC DNA]</scope>
    <source>
        <strain evidence="7">ATCC 38817</strain>
    </source>
</reference>
<dbReference type="Pfam" id="PF17144">
    <property type="entry name" value="Ribosomal_L5e"/>
    <property type="match status" value="1"/>
</dbReference>
<keyword evidence="4 7" id="KW-0689">Ribosomal protein</keyword>
<dbReference type="PRINTS" id="PR00058">
    <property type="entry name" value="RIBOSOMALL5"/>
</dbReference>
<dbReference type="InterPro" id="IPR025607">
    <property type="entry name" value="Ribosomal_uL18_C_euk"/>
</dbReference>
<dbReference type="GO" id="GO:0022625">
    <property type="term" value="C:cytosolic large ribosomal subunit"/>
    <property type="evidence" value="ECO:0007669"/>
    <property type="project" value="TreeGrafter"/>
</dbReference>
<accession>A0A058ZDQ8</accession>
<dbReference type="EMBL" id="KB932201">
    <property type="protein sequence ID" value="KCV72494.1"/>
    <property type="molecule type" value="Genomic_DNA"/>
</dbReference>
<keyword evidence="5" id="KW-0687">Ribonucleoprotein</keyword>
<dbReference type="GO" id="GO:0008097">
    <property type="term" value="F:5S rRNA binding"/>
    <property type="evidence" value="ECO:0007669"/>
    <property type="project" value="InterPro"/>
</dbReference>
<dbReference type="GeneID" id="20524815"/>
<dbReference type="GO" id="GO:0000027">
    <property type="term" value="P:ribosomal large subunit assembly"/>
    <property type="evidence" value="ECO:0007669"/>
    <property type="project" value="TreeGrafter"/>
</dbReference>
<sequence length="295" mass="33767">MAFLKVVKNKAYFKRFQTQYRRRRDGKTDYYARQRLVNQDKNKYASPKYRFVVRITNNDIIAQFIYSKIEGDYVVSSAYAHELKNFGITVGLTNYAAAYAVGLLAARRLLTKLNLASIYEGTTEVDGEVYNVEEIDGQPRPFRAYLDTGLARTTTGARIFGVMKGAVDGGVAIPHSEKRLPGFDVESGEFDAEVLRKRIFGEHVAEYMELLKDEDEEAYKKQFSRFIKAGLTAESLPEVYKKAHALIRADPVHKAKPARTVENKRWTDKKLTYDERRARIEAKKAAFFASLEDEE</sequence>
<proteinExistence type="inferred from homology"/>
<dbReference type="eggNOG" id="KOG0875">
    <property type="taxonomic scope" value="Eukaryota"/>
</dbReference>
<dbReference type="PANTHER" id="PTHR23410:SF12">
    <property type="entry name" value="LARGE RIBOSOMAL SUBUNIT PROTEIN UL18"/>
    <property type="match status" value="1"/>
</dbReference>
<comment type="similarity">
    <text evidence="2">Belongs to the universal ribosomal protein uL18 family.</text>
</comment>
<gene>
    <name evidence="7" type="ORF">H696_00090</name>
</gene>
<evidence type="ECO:0000256" key="3">
    <source>
        <dbReference type="ARBA" id="ARBA00022490"/>
    </source>
</evidence>
<dbReference type="OMA" id="CQIASAH"/>
<dbReference type="Proteomes" id="UP000030693">
    <property type="component" value="Unassembled WGS sequence"/>
</dbReference>
<evidence type="ECO:0000256" key="2">
    <source>
        <dbReference type="ARBA" id="ARBA00007116"/>
    </source>
</evidence>
<dbReference type="AlphaFoldDB" id="A0A058ZDQ8"/>
<dbReference type="OrthoDB" id="1618453at2759"/>
<dbReference type="Pfam" id="PF14204">
    <property type="entry name" value="Ribosomal_L18_c"/>
    <property type="match status" value="1"/>
</dbReference>
<keyword evidence="8" id="KW-1185">Reference proteome</keyword>
<organism evidence="7">
    <name type="scientific">Fonticula alba</name>
    <name type="common">Slime mold</name>
    <dbReference type="NCBI Taxonomy" id="691883"/>
    <lineage>
        <taxon>Eukaryota</taxon>
        <taxon>Rotosphaerida</taxon>
        <taxon>Fonticulaceae</taxon>
        <taxon>Fonticula</taxon>
    </lineage>
</organism>
<protein>
    <submittedName>
        <fullName evidence="7">50S ribosomal protein L5e</fullName>
    </submittedName>
</protein>
<dbReference type="Gene3D" id="3.30.420.100">
    <property type="match status" value="1"/>
</dbReference>
<dbReference type="GO" id="GO:0003735">
    <property type="term" value="F:structural constituent of ribosome"/>
    <property type="evidence" value="ECO:0007669"/>
    <property type="project" value="InterPro"/>
</dbReference>
<dbReference type="SUPFAM" id="SSF53137">
    <property type="entry name" value="Translational machinery components"/>
    <property type="match status" value="1"/>
</dbReference>
<dbReference type="HAMAP" id="MF_01337_A">
    <property type="entry name" value="Ribosomal_uL18_A"/>
    <property type="match status" value="1"/>
</dbReference>
<dbReference type="GO" id="GO:0006412">
    <property type="term" value="P:translation"/>
    <property type="evidence" value="ECO:0007669"/>
    <property type="project" value="InterPro"/>
</dbReference>
<dbReference type="STRING" id="691883.A0A058ZDQ8"/>
<evidence type="ECO:0000313" key="7">
    <source>
        <dbReference type="EMBL" id="KCV72494.1"/>
    </source>
</evidence>
<evidence type="ECO:0000313" key="8">
    <source>
        <dbReference type="Proteomes" id="UP000030693"/>
    </source>
</evidence>
<keyword evidence="3" id="KW-0963">Cytoplasm</keyword>
<name>A0A058ZDQ8_FONAL</name>
<dbReference type="PANTHER" id="PTHR23410">
    <property type="entry name" value="RIBOSOMAL PROTEIN L5-RELATED"/>
    <property type="match status" value="1"/>
</dbReference>
<evidence type="ECO:0000259" key="6">
    <source>
        <dbReference type="Pfam" id="PF14204"/>
    </source>
</evidence>
<evidence type="ECO:0000256" key="5">
    <source>
        <dbReference type="ARBA" id="ARBA00023274"/>
    </source>
</evidence>
<dbReference type="InterPro" id="IPR005485">
    <property type="entry name" value="Rbsml_uL18_euk_arch"/>
</dbReference>
<comment type="subcellular location">
    <subcellularLocation>
        <location evidence="1">Cytoplasm</location>
    </subcellularLocation>
</comment>
<evidence type="ECO:0000256" key="4">
    <source>
        <dbReference type="ARBA" id="ARBA00022980"/>
    </source>
</evidence>
<evidence type="ECO:0000256" key="1">
    <source>
        <dbReference type="ARBA" id="ARBA00004496"/>
    </source>
</evidence>
<dbReference type="CDD" id="cd00432">
    <property type="entry name" value="Ribosomal_L18_L5e"/>
    <property type="match status" value="1"/>
</dbReference>
<feature type="domain" description="Large ribosomal subunit protein uL18 C-terminal eukaryotes" evidence="6">
    <location>
        <begin position="237"/>
        <end position="287"/>
    </location>
</feature>
<dbReference type="RefSeq" id="XP_009492195.1">
    <property type="nucleotide sequence ID" value="XM_009493920.1"/>
</dbReference>